<evidence type="ECO:0000256" key="1">
    <source>
        <dbReference type="SAM" id="MobiDB-lite"/>
    </source>
</evidence>
<dbReference type="AlphaFoldDB" id="A0A1F7Y2R9"/>
<dbReference type="SUPFAM" id="SSF56601">
    <property type="entry name" value="beta-lactamase/transpeptidase-like"/>
    <property type="match status" value="1"/>
</dbReference>
<dbReference type="GO" id="GO:0008800">
    <property type="term" value="F:beta-lactamase activity"/>
    <property type="evidence" value="ECO:0007669"/>
    <property type="project" value="InterPro"/>
</dbReference>
<dbReference type="InterPro" id="IPR000871">
    <property type="entry name" value="Beta-lactam_class-A"/>
</dbReference>
<feature type="compositionally biased region" description="Basic residues" evidence="1">
    <location>
        <begin position="1"/>
        <end position="10"/>
    </location>
</feature>
<dbReference type="InterPro" id="IPR012338">
    <property type="entry name" value="Beta-lactam/transpept-like"/>
</dbReference>
<protein>
    <recommendedName>
        <fullName evidence="3">Beta-lactamase class A catalytic domain-containing protein</fullName>
    </recommendedName>
</protein>
<feature type="region of interest" description="Disordered" evidence="1">
    <location>
        <begin position="1"/>
        <end position="51"/>
    </location>
</feature>
<evidence type="ECO:0000313" key="5">
    <source>
        <dbReference type="Proteomes" id="UP000176741"/>
    </source>
</evidence>
<sequence>MGMAFFKRRKDGSEEYEEDELEERSIRRRPKTKDFKDLNPENKKRRKEPPKPWGKWERFLILFLLVVTAGTSAVLAAQTRSWKLPGFPRFSLPRITLPFFGEQTIIIEGDSKDKEKREKATFEFRKMTEGLSGIYGLYVIRTEEGSSYGVNENEVFTAASLIKLPVMIAMYKEVEDGKINLDTKYKLRALDKTPGAGSLSSKPAGFVVTYRDLLRLMGKQSDNTAFTITRNILGDEKIIEIINELGMSQTSLDDNETTPYDIGMLFESLWNGNIVSEKSRDELLENLTDTIYEDWLAAGLPDGTRFAHKYGREIHVVNDAGIIFSESPIIVVVMSKGIVEKEADKVFPELARIIYGIEQGD</sequence>
<gene>
    <name evidence="4" type="ORF">A2771_00045</name>
</gene>
<organism evidence="4 5">
    <name type="scientific">Candidatus Woesebacteria bacterium RIFCSPHIGHO2_01_FULL_38_26b</name>
    <dbReference type="NCBI Taxonomy" id="1802491"/>
    <lineage>
        <taxon>Bacteria</taxon>
        <taxon>Candidatus Woeseibacteriota</taxon>
    </lineage>
</organism>
<dbReference type="GO" id="GO:0046677">
    <property type="term" value="P:response to antibiotic"/>
    <property type="evidence" value="ECO:0007669"/>
    <property type="project" value="InterPro"/>
</dbReference>
<dbReference type="GO" id="GO:0030655">
    <property type="term" value="P:beta-lactam antibiotic catabolic process"/>
    <property type="evidence" value="ECO:0007669"/>
    <property type="project" value="InterPro"/>
</dbReference>
<evidence type="ECO:0000259" key="3">
    <source>
        <dbReference type="Pfam" id="PF13354"/>
    </source>
</evidence>
<keyword evidence="2" id="KW-0472">Membrane</keyword>
<dbReference type="PANTHER" id="PTHR35333">
    <property type="entry name" value="BETA-LACTAMASE"/>
    <property type="match status" value="1"/>
</dbReference>
<reference evidence="4 5" key="1">
    <citation type="journal article" date="2016" name="Nat. Commun.">
        <title>Thousands of microbial genomes shed light on interconnected biogeochemical processes in an aquifer system.</title>
        <authorList>
            <person name="Anantharaman K."/>
            <person name="Brown C.T."/>
            <person name="Hug L.A."/>
            <person name="Sharon I."/>
            <person name="Castelle C.J."/>
            <person name="Probst A.J."/>
            <person name="Thomas B.C."/>
            <person name="Singh A."/>
            <person name="Wilkins M.J."/>
            <person name="Karaoz U."/>
            <person name="Brodie E.L."/>
            <person name="Williams K.H."/>
            <person name="Hubbard S.S."/>
            <person name="Banfield J.F."/>
        </authorList>
    </citation>
    <scope>NUCLEOTIDE SEQUENCE [LARGE SCALE GENOMIC DNA]</scope>
</reference>
<dbReference type="Proteomes" id="UP000176741">
    <property type="component" value="Unassembled WGS sequence"/>
</dbReference>
<name>A0A1F7Y2R9_9BACT</name>
<feature type="compositionally biased region" description="Basic and acidic residues" evidence="1">
    <location>
        <begin position="32"/>
        <end position="42"/>
    </location>
</feature>
<accession>A0A1F7Y2R9</accession>
<dbReference type="Pfam" id="PF13354">
    <property type="entry name" value="Beta-lactamase2"/>
    <property type="match status" value="1"/>
</dbReference>
<keyword evidence="2" id="KW-0812">Transmembrane</keyword>
<comment type="caution">
    <text evidence="4">The sequence shown here is derived from an EMBL/GenBank/DDBJ whole genome shotgun (WGS) entry which is preliminary data.</text>
</comment>
<dbReference type="Gene3D" id="3.40.710.10">
    <property type="entry name" value="DD-peptidase/beta-lactamase superfamily"/>
    <property type="match status" value="1"/>
</dbReference>
<feature type="transmembrane region" description="Helical" evidence="2">
    <location>
        <begin position="59"/>
        <end position="77"/>
    </location>
</feature>
<dbReference type="EMBL" id="MGGD01000005">
    <property type="protein sequence ID" value="OGM21613.1"/>
    <property type="molecule type" value="Genomic_DNA"/>
</dbReference>
<dbReference type="PANTHER" id="PTHR35333:SF3">
    <property type="entry name" value="BETA-LACTAMASE-TYPE TRANSPEPTIDASE FOLD CONTAINING PROTEIN"/>
    <property type="match status" value="1"/>
</dbReference>
<evidence type="ECO:0000256" key="2">
    <source>
        <dbReference type="SAM" id="Phobius"/>
    </source>
</evidence>
<feature type="domain" description="Beta-lactamase class A catalytic" evidence="3">
    <location>
        <begin position="136"/>
        <end position="334"/>
    </location>
</feature>
<proteinExistence type="predicted"/>
<keyword evidence="2" id="KW-1133">Transmembrane helix</keyword>
<evidence type="ECO:0000313" key="4">
    <source>
        <dbReference type="EMBL" id="OGM21613.1"/>
    </source>
</evidence>
<dbReference type="InterPro" id="IPR045155">
    <property type="entry name" value="Beta-lactam_cat"/>
</dbReference>